<keyword evidence="6 10" id="KW-0472">Membrane</keyword>
<dbReference type="InterPro" id="IPR017452">
    <property type="entry name" value="GPCR_Rhodpsn_7TM"/>
</dbReference>
<evidence type="ECO:0000256" key="9">
    <source>
        <dbReference type="SAM" id="MobiDB-lite"/>
    </source>
</evidence>
<comment type="subcellular location">
    <subcellularLocation>
        <location evidence="1">Cell membrane</location>
        <topology evidence="1">Multi-pass membrane protein</topology>
    </subcellularLocation>
</comment>
<organism evidence="12 13">
    <name type="scientific">Phrynocephalus forsythii</name>
    <dbReference type="NCBI Taxonomy" id="171643"/>
    <lineage>
        <taxon>Eukaryota</taxon>
        <taxon>Metazoa</taxon>
        <taxon>Chordata</taxon>
        <taxon>Craniata</taxon>
        <taxon>Vertebrata</taxon>
        <taxon>Euteleostomi</taxon>
        <taxon>Lepidosauria</taxon>
        <taxon>Squamata</taxon>
        <taxon>Bifurcata</taxon>
        <taxon>Unidentata</taxon>
        <taxon>Episquamata</taxon>
        <taxon>Toxicofera</taxon>
        <taxon>Iguania</taxon>
        <taxon>Acrodonta</taxon>
        <taxon>Agamidae</taxon>
        <taxon>Agaminae</taxon>
        <taxon>Phrynocephalus</taxon>
    </lineage>
</organism>
<feature type="transmembrane region" description="Helical" evidence="10">
    <location>
        <begin position="145"/>
        <end position="165"/>
    </location>
</feature>
<evidence type="ECO:0000256" key="7">
    <source>
        <dbReference type="ARBA" id="ARBA00023170"/>
    </source>
</evidence>
<dbReference type="InterPro" id="IPR019430">
    <property type="entry name" value="7TM_GPCR_serpentine_rcpt_Srx"/>
</dbReference>
<evidence type="ECO:0000256" key="6">
    <source>
        <dbReference type="ARBA" id="ARBA00023136"/>
    </source>
</evidence>
<evidence type="ECO:0000256" key="1">
    <source>
        <dbReference type="ARBA" id="ARBA00004651"/>
    </source>
</evidence>
<dbReference type="OrthoDB" id="9046059at2759"/>
<reference evidence="12" key="1">
    <citation type="journal article" date="2023" name="DNA Res.">
        <title>Chromosome-level genome assembly of Phrynocephalus forsythii using third-generation DNA sequencing and Hi-C analysis.</title>
        <authorList>
            <person name="Qi Y."/>
            <person name="Zhao W."/>
            <person name="Zhao Y."/>
            <person name="Niu C."/>
            <person name="Cao S."/>
            <person name="Zhang Y."/>
        </authorList>
    </citation>
    <scope>NUCLEOTIDE SEQUENCE</scope>
    <source>
        <tissue evidence="12">Muscle</tissue>
    </source>
</reference>
<dbReference type="PANTHER" id="PTHR11334:SF29">
    <property type="entry name" value="MAS-RELATED G-PROTEIN COUPLED RECEPTOR MEMBER X2"/>
    <property type="match status" value="1"/>
</dbReference>
<feature type="transmembrane region" description="Helical" evidence="10">
    <location>
        <begin position="64"/>
        <end position="86"/>
    </location>
</feature>
<feature type="transmembrane region" description="Helical" evidence="10">
    <location>
        <begin position="221"/>
        <end position="243"/>
    </location>
</feature>
<feature type="domain" description="G-protein coupled receptors family 1 profile" evidence="11">
    <location>
        <begin position="47"/>
        <end position="276"/>
    </location>
</feature>
<evidence type="ECO:0000256" key="8">
    <source>
        <dbReference type="ARBA" id="ARBA00023224"/>
    </source>
</evidence>
<keyword evidence="4 10" id="KW-1133">Transmembrane helix</keyword>
<evidence type="ECO:0000256" key="4">
    <source>
        <dbReference type="ARBA" id="ARBA00022989"/>
    </source>
</evidence>
<dbReference type="Pfam" id="PF10328">
    <property type="entry name" value="7TM_GPCR_Srx"/>
    <property type="match status" value="1"/>
</dbReference>
<evidence type="ECO:0000313" key="13">
    <source>
        <dbReference type="Proteomes" id="UP001142489"/>
    </source>
</evidence>
<keyword evidence="7" id="KW-0675">Receptor</keyword>
<feature type="transmembrane region" description="Helical" evidence="10">
    <location>
        <begin position="32"/>
        <end position="57"/>
    </location>
</feature>
<gene>
    <name evidence="12" type="ORF">JRQ81_009291</name>
</gene>
<dbReference type="GO" id="GO:0005886">
    <property type="term" value="C:plasma membrane"/>
    <property type="evidence" value="ECO:0007669"/>
    <property type="project" value="UniProtKB-SubCell"/>
</dbReference>
<dbReference type="PANTHER" id="PTHR11334">
    <property type="entry name" value="MAS-RELATED G-PROTEIN COUPLED RECEPTOR"/>
    <property type="match status" value="1"/>
</dbReference>
<dbReference type="GO" id="GO:0004930">
    <property type="term" value="F:G protein-coupled receptor activity"/>
    <property type="evidence" value="ECO:0007669"/>
    <property type="project" value="UniProtKB-KW"/>
</dbReference>
<dbReference type="SUPFAM" id="SSF81321">
    <property type="entry name" value="Family A G protein-coupled receptor-like"/>
    <property type="match status" value="1"/>
</dbReference>
<accession>A0A9Q1B6H6</accession>
<evidence type="ECO:0000256" key="2">
    <source>
        <dbReference type="ARBA" id="ARBA00022475"/>
    </source>
</evidence>
<feature type="transmembrane region" description="Helical" evidence="10">
    <location>
        <begin position="263"/>
        <end position="282"/>
    </location>
</feature>
<keyword evidence="8" id="KW-0807">Transducer</keyword>
<evidence type="ECO:0000256" key="5">
    <source>
        <dbReference type="ARBA" id="ARBA00023040"/>
    </source>
</evidence>
<dbReference type="PRINTS" id="PR02108">
    <property type="entry name" value="MRGPCRFAMILY"/>
</dbReference>
<evidence type="ECO:0000259" key="11">
    <source>
        <dbReference type="PROSITE" id="PS50262"/>
    </source>
</evidence>
<feature type="transmembrane region" description="Helical" evidence="10">
    <location>
        <begin position="185"/>
        <end position="209"/>
    </location>
</feature>
<protein>
    <recommendedName>
        <fullName evidence="11">G-protein coupled receptors family 1 profile domain-containing protein</fullName>
    </recommendedName>
</protein>
<name>A0A9Q1B6H6_9SAUR</name>
<evidence type="ECO:0000256" key="3">
    <source>
        <dbReference type="ARBA" id="ARBA00022692"/>
    </source>
</evidence>
<proteinExistence type="predicted"/>
<dbReference type="InterPro" id="IPR026234">
    <property type="entry name" value="MRGPCRFAMILY"/>
</dbReference>
<dbReference type="Proteomes" id="UP001142489">
    <property type="component" value="Unassembled WGS sequence"/>
</dbReference>
<feature type="region of interest" description="Disordered" evidence="9">
    <location>
        <begin position="1"/>
        <end position="21"/>
    </location>
</feature>
<keyword evidence="3 10" id="KW-0812">Transmembrane</keyword>
<sequence length="315" mass="35904">MATVKMVETSASSSSVSGTAKPPEKAVFLKEMIMTSSLLIGIMGLIGNGIVLCLFCYMCKNSRFFLYFQNIVFANIIVLIYVLVFFQRTCLHLDVKLHPLHLIEMLQTLGYNTRFYLLRTICVERCLIIFWPVWNRRYRPRHMTFLVCAILWSLSCLTSVVDNLACSADFTTTSEQFAISCKNSSIMRIVIDLVIFLPLVIFSTLAILIRGQTQRVPLARLDMIIMANVVLCILADTPIRIAHNIVYWLRGIDECLLTTTTQLFHSINSVATLLIFVIVGCWKKTSEEPFFMFLERALEAEENMVQGREADEQPV</sequence>
<evidence type="ECO:0000313" key="12">
    <source>
        <dbReference type="EMBL" id="KAJ7342163.1"/>
    </source>
</evidence>
<keyword evidence="13" id="KW-1185">Reference proteome</keyword>
<dbReference type="Gene3D" id="1.20.1070.10">
    <property type="entry name" value="Rhodopsin 7-helix transmembrane proteins"/>
    <property type="match status" value="1"/>
</dbReference>
<dbReference type="EMBL" id="JAPFRF010000002">
    <property type="protein sequence ID" value="KAJ7342163.1"/>
    <property type="molecule type" value="Genomic_DNA"/>
</dbReference>
<keyword evidence="5" id="KW-0297">G-protein coupled receptor</keyword>
<dbReference type="AlphaFoldDB" id="A0A9Q1B6H6"/>
<keyword evidence="2" id="KW-1003">Cell membrane</keyword>
<evidence type="ECO:0000256" key="10">
    <source>
        <dbReference type="SAM" id="Phobius"/>
    </source>
</evidence>
<comment type="caution">
    <text evidence="12">The sequence shown here is derived from an EMBL/GenBank/DDBJ whole genome shotgun (WGS) entry which is preliminary data.</text>
</comment>
<dbReference type="PROSITE" id="PS50262">
    <property type="entry name" value="G_PROTEIN_RECEP_F1_2"/>
    <property type="match status" value="1"/>
</dbReference>